<evidence type="ECO:0000256" key="3">
    <source>
        <dbReference type="ARBA" id="ARBA00022692"/>
    </source>
</evidence>
<dbReference type="Pfam" id="PF01895">
    <property type="entry name" value="PhoU"/>
    <property type="match status" value="1"/>
</dbReference>
<evidence type="ECO:0000256" key="6">
    <source>
        <dbReference type="SAM" id="Phobius"/>
    </source>
</evidence>
<sequence length="565" mass="63555">MEYSFYDFLKLIGSLGLFLYGMKIMSEGLQKVAGDRLRSILTAMTTNRVTGVLTGVLITALIQSSSATTVMVVSFVNAGLLTLAESISVIMGANIGTTVTAWIISIFGFKVDMAAFALPLLAIALPLIFSGKSNRKSIGEFIFGFSFLFMGLSYLKANAPDLNSNPEMLAFVQNYTDMGFFSVLLFLFIGTILTMIVQASAATMAITLIMCANGWISLELGAALVLGENIGTTITANLAALTANTQAKRAALAHFVFNVFGVIWVLIIFHPFMQFVNWVVDTFFQTSNPEVAISYKLSAFHSIFNICNVFILIWAVKFIERTVCALIHLKDEDEEPRLRFITGGMLSTAELSILQARKEIHLFAERTHRMFGMVQDLLHTEKDDDFNKLFSRVEKYENISDNMELEIANYLNQVSEGRLSSESKLQIRAMLREVTEIESIGDSCYNLARTINRKRQTNQDFTEKQYEHIHFMMKLTSDALSQMIVVVEKPEHQSIDINKSFNIENEINNYRNQLKNQNILDVNNKEYDYQMGVYYMDIIAECEKLGDYVVNVVEASSDVKEKKIP</sequence>
<evidence type="ECO:0000256" key="1">
    <source>
        <dbReference type="ARBA" id="ARBA00004651"/>
    </source>
</evidence>
<protein>
    <submittedName>
        <fullName evidence="8">Phosphate:Na+ symporter</fullName>
    </submittedName>
</protein>
<keyword evidence="5 6" id="KW-0472">Membrane</keyword>
<name>A0A1M5C873_9BACE</name>
<evidence type="ECO:0000256" key="5">
    <source>
        <dbReference type="ARBA" id="ARBA00023136"/>
    </source>
</evidence>
<dbReference type="PANTHER" id="PTHR10010:SF46">
    <property type="entry name" value="SODIUM-DEPENDENT PHOSPHATE TRANSPORT PROTEIN 2B"/>
    <property type="match status" value="1"/>
</dbReference>
<evidence type="ECO:0000313" key="8">
    <source>
        <dbReference type="EMBL" id="SHF50984.1"/>
    </source>
</evidence>
<dbReference type="NCBIfam" id="NF037997">
    <property type="entry name" value="Na_Pi_symport"/>
    <property type="match status" value="1"/>
</dbReference>
<keyword evidence="4 6" id="KW-1133">Transmembrane helix</keyword>
<dbReference type="SUPFAM" id="SSF109755">
    <property type="entry name" value="PhoU-like"/>
    <property type="match status" value="1"/>
</dbReference>
<dbReference type="NCBIfam" id="TIGR00704">
    <property type="entry name" value="NaPi_cotrn_rel"/>
    <property type="match status" value="1"/>
</dbReference>
<dbReference type="OrthoDB" id="9763003at2"/>
<dbReference type="InterPro" id="IPR004633">
    <property type="entry name" value="NaPi_cotrn-rel/YqeW-like"/>
</dbReference>
<comment type="subcellular location">
    <subcellularLocation>
        <location evidence="1">Cell membrane</location>
        <topology evidence="1">Multi-pass membrane protein</topology>
    </subcellularLocation>
</comment>
<evidence type="ECO:0000256" key="4">
    <source>
        <dbReference type="ARBA" id="ARBA00022989"/>
    </source>
</evidence>
<dbReference type="InterPro" id="IPR003841">
    <property type="entry name" value="Na/Pi_transpt"/>
</dbReference>
<dbReference type="PANTHER" id="PTHR10010">
    <property type="entry name" value="SOLUTE CARRIER FAMILY 34 SODIUM PHOSPHATE , MEMBER 2-RELATED"/>
    <property type="match status" value="1"/>
</dbReference>
<gene>
    <name evidence="8" type="ORF">SAMN05444349_12314</name>
</gene>
<dbReference type="GO" id="GO:0005886">
    <property type="term" value="C:plasma membrane"/>
    <property type="evidence" value="ECO:0007669"/>
    <property type="project" value="UniProtKB-SubCell"/>
</dbReference>
<dbReference type="STRING" id="871325.SAMN05444349_12314"/>
<dbReference type="GO" id="GO:0044341">
    <property type="term" value="P:sodium-dependent phosphate transport"/>
    <property type="evidence" value="ECO:0007669"/>
    <property type="project" value="InterPro"/>
</dbReference>
<feature type="transmembrane region" description="Helical" evidence="6">
    <location>
        <begin position="87"/>
        <end position="107"/>
    </location>
</feature>
<evidence type="ECO:0000259" key="7">
    <source>
        <dbReference type="Pfam" id="PF01895"/>
    </source>
</evidence>
<feature type="transmembrane region" description="Helical" evidence="6">
    <location>
        <begin position="52"/>
        <end position="75"/>
    </location>
</feature>
<evidence type="ECO:0000256" key="2">
    <source>
        <dbReference type="ARBA" id="ARBA00022475"/>
    </source>
</evidence>
<feature type="transmembrane region" description="Helical" evidence="6">
    <location>
        <begin position="293"/>
        <end position="316"/>
    </location>
</feature>
<dbReference type="Pfam" id="PF02690">
    <property type="entry name" value="Na_Pi_cotrans"/>
    <property type="match status" value="2"/>
</dbReference>
<dbReference type="InterPro" id="IPR026022">
    <property type="entry name" value="PhoU_dom"/>
</dbReference>
<evidence type="ECO:0000313" key="9">
    <source>
        <dbReference type="Proteomes" id="UP000184436"/>
    </source>
</evidence>
<dbReference type="GO" id="GO:0005436">
    <property type="term" value="F:sodium:phosphate symporter activity"/>
    <property type="evidence" value="ECO:0007669"/>
    <property type="project" value="InterPro"/>
</dbReference>
<dbReference type="AlphaFoldDB" id="A0A1M5C873"/>
<keyword evidence="2" id="KW-1003">Cell membrane</keyword>
<dbReference type="RefSeq" id="WP_025075223.1">
    <property type="nucleotide sequence ID" value="NZ_FQVD01000023.1"/>
</dbReference>
<feature type="transmembrane region" description="Helical" evidence="6">
    <location>
        <begin position="113"/>
        <end position="129"/>
    </location>
</feature>
<keyword evidence="3 6" id="KW-0812">Transmembrane</keyword>
<accession>A0A1M5C873</accession>
<feature type="domain" description="PhoU" evidence="7">
    <location>
        <begin position="364"/>
        <end position="450"/>
    </location>
</feature>
<keyword evidence="9" id="KW-1185">Reference proteome</keyword>
<feature type="transmembrane region" description="Helical" evidence="6">
    <location>
        <begin position="141"/>
        <end position="159"/>
    </location>
</feature>
<dbReference type="Gene3D" id="1.20.58.220">
    <property type="entry name" value="Phosphate transport system protein phou homolog 2, domain 2"/>
    <property type="match status" value="1"/>
</dbReference>
<feature type="transmembrane region" description="Helical" evidence="6">
    <location>
        <begin position="179"/>
        <end position="197"/>
    </location>
</feature>
<organism evidence="8 9">
    <name type="scientific">Bacteroides faecichinchillae</name>
    <dbReference type="NCBI Taxonomy" id="871325"/>
    <lineage>
        <taxon>Bacteria</taxon>
        <taxon>Pseudomonadati</taxon>
        <taxon>Bacteroidota</taxon>
        <taxon>Bacteroidia</taxon>
        <taxon>Bacteroidales</taxon>
        <taxon>Bacteroidaceae</taxon>
        <taxon>Bacteroides</taxon>
    </lineage>
</organism>
<dbReference type="InterPro" id="IPR038078">
    <property type="entry name" value="PhoU-like_sf"/>
</dbReference>
<feature type="transmembrane region" description="Helical" evidence="6">
    <location>
        <begin position="251"/>
        <end position="273"/>
    </location>
</feature>
<reference evidence="8 9" key="1">
    <citation type="submission" date="2016-11" db="EMBL/GenBank/DDBJ databases">
        <authorList>
            <person name="Jaros S."/>
            <person name="Januszkiewicz K."/>
            <person name="Wedrychowicz H."/>
        </authorList>
    </citation>
    <scope>NUCLEOTIDE SEQUENCE [LARGE SCALE GENOMIC DNA]</scope>
    <source>
        <strain evidence="8 9">DSM 26883</strain>
    </source>
</reference>
<proteinExistence type="predicted"/>
<dbReference type="EMBL" id="FQVD01000023">
    <property type="protein sequence ID" value="SHF50984.1"/>
    <property type="molecule type" value="Genomic_DNA"/>
</dbReference>
<dbReference type="Proteomes" id="UP000184436">
    <property type="component" value="Unassembled WGS sequence"/>
</dbReference>